<dbReference type="GO" id="GO:0005524">
    <property type="term" value="F:ATP binding"/>
    <property type="evidence" value="ECO:0007669"/>
    <property type="project" value="UniProtKB-UniRule"/>
</dbReference>
<comment type="cofactor">
    <cofactor evidence="8">
        <name>Zn(2+)</name>
        <dbReference type="ChEBI" id="CHEBI:29105"/>
    </cofactor>
    <text evidence="8">Binds 1 zinc ion.</text>
</comment>
<dbReference type="PROSITE" id="PS51161">
    <property type="entry name" value="ATP_CONE"/>
    <property type="match status" value="1"/>
</dbReference>
<evidence type="ECO:0000256" key="6">
    <source>
        <dbReference type="ARBA" id="ARBA00023125"/>
    </source>
</evidence>
<evidence type="ECO:0000256" key="8">
    <source>
        <dbReference type="HAMAP-Rule" id="MF_00440"/>
    </source>
</evidence>
<dbReference type="GO" id="GO:0003677">
    <property type="term" value="F:DNA binding"/>
    <property type="evidence" value="ECO:0007669"/>
    <property type="project" value="UniProtKB-KW"/>
</dbReference>
<keyword evidence="3 8" id="KW-0862">Zinc</keyword>
<evidence type="ECO:0000256" key="3">
    <source>
        <dbReference type="ARBA" id="ARBA00022833"/>
    </source>
</evidence>
<proteinExistence type="inferred from homology"/>
<dbReference type="GO" id="GO:0008270">
    <property type="term" value="F:zinc ion binding"/>
    <property type="evidence" value="ECO:0007669"/>
    <property type="project" value="UniProtKB-UniRule"/>
</dbReference>
<dbReference type="EMBL" id="FOTR01000007">
    <property type="protein sequence ID" value="SFM07715.1"/>
    <property type="molecule type" value="Genomic_DNA"/>
</dbReference>
<reference evidence="11" key="1">
    <citation type="submission" date="2016-10" db="EMBL/GenBank/DDBJ databases">
        <authorList>
            <person name="Varghese N."/>
            <person name="Submissions S."/>
        </authorList>
    </citation>
    <scope>NUCLEOTIDE SEQUENCE [LARGE SCALE GENOMIC DNA]</scope>
    <source>
        <strain evidence="11">CGMCC 1.4250</strain>
    </source>
</reference>
<name>A0A1I4MXB3_9BACI</name>
<evidence type="ECO:0000259" key="9">
    <source>
        <dbReference type="PROSITE" id="PS51161"/>
    </source>
</evidence>
<evidence type="ECO:0000256" key="1">
    <source>
        <dbReference type="ARBA" id="ARBA00022491"/>
    </source>
</evidence>
<keyword evidence="6 8" id="KW-0238">DNA-binding</keyword>
<evidence type="ECO:0000256" key="4">
    <source>
        <dbReference type="ARBA" id="ARBA00022840"/>
    </source>
</evidence>
<dbReference type="PANTHER" id="PTHR30455">
    <property type="entry name" value="TRANSCRIPTIONAL REPRESSOR NRDR"/>
    <property type="match status" value="1"/>
</dbReference>
<dbReference type="InterPro" id="IPR003796">
    <property type="entry name" value="RNR_NrdR-like"/>
</dbReference>
<dbReference type="RefSeq" id="WP_091484230.1">
    <property type="nucleotide sequence ID" value="NZ_FOTR01000007.1"/>
</dbReference>
<keyword evidence="4 8" id="KW-0067">ATP-binding</keyword>
<dbReference type="STRING" id="334253.SAMN04487943_107155"/>
<feature type="zinc finger region" evidence="8">
    <location>
        <begin position="3"/>
        <end position="34"/>
    </location>
</feature>
<comment type="function">
    <text evidence="8">Negatively regulates transcription of bacterial ribonucleotide reductase nrd genes and operons by binding to NrdR-boxes.</text>
</comment>
<dbReference type="Proteomes" id="UP000198565">
    <property type="component" value="Unassembled WGS sequence"/>
</dbReference>
<evidence type="ECO:0000256" key="7">
    <source>
        <dbReference type="ARBA" id="ARBA00023163"/>
    </source>
</evidence>
<accession>A0A1I4MXB3</accession>
<comment type="similarity">
    <text evidence="8">Belongs to the NrdR family.</text>
</comment>
<evidence type="ECO:0000256" key="2">
    <source>
        <dbReference type="ARBA" id="ARBA00022741"/>
    </source>
</evidence>
<dbReference type="NCBIfam" id="TIGR00244">
    <property type="entry name" value="transcriptional regulator NrdR"/>
    <property type="match status" value="1"/>
</dbReference>
<evidence type="ECO:0000313" key="11">
    <source>
        <dbReference type="Proteomes" id="UP000198565"/>
    </source>
</evidence>
<protein>
    <recommendedName>
        <fullName evidence="8">Transcriptional repressor NrdR</fullName>
    </recommendedName>
</protein>
<keyword evidence="8" id="KW-0479">Metal-binding</keyword>
<dbReference type="InterPro" id="IPR055173">
    <property type="entry name" value="NrdR-like_N"/>
</dbReference>
<keyword evidence="7 8" id="KW-0804">Transcription</keyword>
<organism evidence="10 11">
    <name type="scientific">Gracilibacillus orientalis</name>
    <dbReference type="NCBI Taxonomy" id="334253"/>
    <lineage>
        <taxon>Bacteria</taxon>
        <taxon>Bacillati</taxon>
        <taxon>Bacillota</taxon>
        <taxon>Bacilli</taxon>
        <taxon>Bacillales</taxon>
        <taxon>Bacillaceae</taxon>
        <taxon>Gracilibacillus</taxon>
    </lineage>
</organism>
<keyword evidence="1 8" id="KW-0678">Repressor</keyword>
<keyword evidence="5 8" id="KW-0805">Transcription regulation</keyword>
<dbReference type="InterPro" id="IPR005144">
    <property type="entry name" value="ATP-cone_dom"/>
</dbReference>
<feature type="domain" description="ATP-cone" evidence="9">
    <location>
        <begin position="49"/>
        <end position="139"/>
    </location>
</feature>
<dbReference type="GO" id="GO:0045892">
    <property type="term" value="P:negative regulation of DNA-templated transcription"/>
    <property type="evidence" value="ECO:0007669"/>
    <property type="project" value="UniProtKB-UniRule"/>
</dbReference>
<dbReference type="OrthoDB" id="9807461at2"/>
<keyword evidence="11" id="KW-1185">Reference proteome</keyword>
<gene>
    <name evidence="8" type="primary">nrdR</name>
    <name evidence="10" type="ORF">SAMN04487943_107155</name>
</gene>
<keyword evidence="8" id="KW-0863">Zinc-finger</keyword>
<evidence type="ECO:0000313" key="10">
    <source>
        <dbReference type="EMBL" id="SFM07715.1"/>
    </source>
</evidence>
<dbReference type="HAMAP" id="MF_00440">
    <property type="entry name" value="NrdR"/>
    <property type="match status" value="1"/>
</dbReference>
<dbReference type="Pfam" id="PF22811">
    <property type="entry name" value="Zn_ribbon_NrdR"/>
    <property type="match status" value="1"/>
</dbReference>
<dbReference type="AlphaFoldDB" id="A0A1I4MXB3"/>
<dbReference type="PANTHER" id="PTHR30455:SF2">
    <property type="entry name" value="TRANSCRIPTIONAL REPRESSOR NRDR"/>
    <property type="match status" value="1"/>
</dbReference>
<dbReference type="Pfam" id="PF03477">
    <property type="entry name" value="ATP-cone"/>
    <property type="match status" value="1"/>
</dbReference>
<sequence length="157" mass="18684">MRCPHCHYKNTKVLDSRPIEEGRSIRRRRECESCDFRFTTFERIEEVPLIIVKKEGTREEYSRDKLMRGLIRACEKRPVALEQLENIAVEIEKELRNRGTSEVQSDEIGEMVMDRLATVDEVAYVRFASVYRQFKDISVFLDELKDLIRHDNKDKDE</sequence>
<evidence type="ECO:0000256" key="5">
    <source>
        <dbReference type="ARBA" id="ARBA00023015"/>
    </source>
</evidence>
<keyword evidence="2 8" id="KW-0547">Nucleotide-binding</keyword>